<comment type="similarity">
    <text evidence="3">Belongs to the multi antimicrobial extrusion (MATE) (TC 2.A.66.1) family.</text>
</comment>
<accession>A0A378MBF1</accession>
<evidence type="ECO:0000256" key="13">
    <source>
        <dbReference type="SAM" id="Phobius"/>
    </source>
</evidence>
<dbReference type="CDD" id="cd13131">
    <property type="entry name" value="MATE_NorM_like"/>
    <property type="match status" value="1"/>
</dbReference>
<comment type="function">
    <text evidence="1">Multidrug efflux pump.</text>
</comment>
<gene>
    <name evidence="14" type="primary">norM_1</name>
    <name evidence="14" type="ORF">NCTC10815_00083</name>
</gene>
<dbReference type="EMBL" id="UGPG01000001">
    <property type="protein sequence ID" value="STY42836.1"/>
    <property type="molecule type" value="Genomic_DNA"/>
</dbReference>
<dbReference type="GO" id="GO:0006811">
    <property type="term" value="P:monoatomic ion transport"/>
    <property type="evidence" value="ECO:0007669"/>
    <property type="project" value="UniProtKB-KW"/>
</dbReference>
<dbReference type="InterPro" id="IPR050222">
    <property type="entry name" value="MATE_MdtK"/>
</dbReference>
<dbReference type="InterPro" id="IPR002528">
    <property type="entry name" value="MATE_fam"/>
</dbReference>
<dbReference type="GO" id="GO:0042910">
    <property type="term" value="F:xenobiotic transmembrane transporter activity"/>
    <property type="evidence" value="ECO:0007669"/>
    <property type="project" value="InterPro"/>
</dbReference>
<dbReference type="RefSeq" id="WP_003758552.1">
    <property type="nucleotide sequence ID" value="NZ_CABKNG010000002.1"/>
</dbReference>
<evidence type="ECO:0000256" key="8">
    <source>
        <dbReference type="ARBA" id="ARBA00022692"/>
    </source>
</evidence>
<feature type="transmembrane region" description="Helical" evidence="13">
    <location>
        <begin position="161"/>
        <end position="181"/>
    </location>
</feature>
<keyword evidence="11 13" id="KW-0472">Membrane</keyword>
<evidence type="ECO:0000256" key="9">
    <source>
        <dbReference type="ARBA" id="ARBA00022989"/>
    </source>
</evidence>
<organism evidence="14 15">
    <name type="scientific">Listeria grayi</name>
    <name type="common">Listeria murrayi</name>
    <dbReference type="NCBI Taxonomy" id="1641"/>
    <lineage>
        <taxon>Bacteria</taxon>
        <taxon>Bacillati</taxon>
        <taxon>Bacillota</taxon>
        <taxon>Bacilli</taxon>
        <taxon>Bacillales</taxon>
        <taxon>Listeriaceae</taxon>
        <taxon>Listeria</taxon>
    </lineage>
</organism>
<evidence type="ECO:0000313" key="14">
    <source>
        <dbReference type="EMBL" id="STY42836.1"/>
    </source>
</evidence>
<evidence type="ECO:0000256" key="12">
    <source>
        <dbReference type="ARBA" id="ARBA00031636"/>
    </source>
</evidence>
<evidence type="ECO:0000313" key="15">
    <source>
        <dbReference type="Proteomes" id="UP000254879"/>
    </source>
</evidence>
<reference evidence="14 15" key="1">
    <citation type="submission" date="2018-06" db="EMBL/GenBank/DDBJ databases">
        <authorList>
            <consortium name="Pathogen Informatics"/>
            <person name="Doyle S."/>
        </authorList>
    </citation>
    <scope>NUCLEOTIDE SEQUENCE [LARGE SCALE GENOMIC DNA]</scope>
    <source>
        <strain evidence="15">NCTC 10815</strain>
    </source>
</reference>
<dbReference type="Pfam" id="PF01554">
    <property type="entry name" value="MatE"/>
    <property type="match status" value="2"/>
</dbReference>
<sequence>MLFESYIAKSRHFLTIFTPIVITQLTLFSMTFFDTTMSGHYSSGALAGVAIASSLWAPVNAALSGLLMAITPIISQLIGAKKESQVRSFVHNGFYIALIVALLLFFVQFACVPSILEHLGVTADVRKIAHSFLIGICIGLPAFFLSAVLRSFIDALGLTRVTMLITITTVPCNILLNYLLIFGKWGFPELGGAGSGFATGITYWIVLLVTVILTLTQNRIQTFQIWKALSPISASKMKEIIQIGIPNALTILFETSIFSAVTILMSRFGTFTIAAHQSANSICTLLYAFPLSIASTLTILVGYEVGAKKRAAALAYRRIGLFFGVGIGVINGIILFLFRDTIATFYSTDNSLQQLIAHFLLYAILFQFADSVLSPVLGTLRGYKDVLITTIVAFIAYWAIGLPVGYFLSFTPLAAFGFWIGLSTGLGVAAATLYLRMRWTERRFSFD</sequence>
<dbReference type="PIRSF" id="PIRSF006603">
    <property type="entry name" value="DinF"/>
    <property type="match status" value="1"/>
</dbReference>
<feature type="transmembrane region" description="Helical" evidence="13">
    <location>
        <begin position="414"/>
        <end position="435"/>
    </location>
</feature>
<feature type="transmembrane region" description="Helical" evidence="13">
    <location>
        <begin position="387"/>
        <end position="408"/>
    </location>
</feature>
<feature type="transmembrane region" description="Helical" evidence="13">
    <location>
        <begin position="12"/>
        <end position="33"/>
    </location>
</feature>
<dbReference type="NCBIfam" id="TIGR00797">
    <property type="entry name" value="matE"/>
    <property type="match status" value="1"/>
</dbReference>
<keyword evidence="6" id="KW-0050">Antiport</keyword>
<feature type="transmembrane region" description="Helical" evidence="13">
    <location>
        <begin position="359"/>
        <end position="380"/>
    </location>
</feature>
<comment type="subcellular location">
    <subcellularLocation>
        <location evidence="2">Cell membrane</location>
        <topology evidence="2">Multi-pass membrane protein</topology>
    </subcellularLocation>
</comment>
<feature type="transmembrane region" description="Helical" evidence="13">
    <location>
        <begin position="128"/>
        <end position="149"/>
    </location>
</feature>
<evidence type="ECO:0000256" key="11">
    <source>
        <dbReference type="ARBA" id="ARBA00023136"/>
    </source>
</evidence>
<dbReference type="PANTHER" id="PTHR43298">
    <property type="entry name" value="MULTIDRUG RESISTANCE PROTEIN NORM-RELATED"/>
    <property type="match status" value="1"/>
</dbReference>
<feature type="transmembrane region" description="Helical" evidence="13">
    <location>
        <begin position="285"/>
        <end position="307"/>
    </location>
</feature>
<feature type="transmembrane region" description="Helical" evidence="13">
    <location>
        <begin position="240"/>
        <end position="265"/>
    </location>
</feature>
<dbReference type="InterPro" id="IPR048279">
    <property type="entry name" value="MdtK-like"/>
</dbReference>
<dbReference type="AlphaFoldDB" id="A0A378MBF1"/>
<dbReference type="Proteomes" id="UP000254879">
    <property type="component" value="Unassembled WGS sequence"/>
</dbReference>
<feature type="transmembrane region" description="Helical" evidence="13">
    <location>
        <begin position="45"/>
        <end position="74"/>
    </location>
</feature>
<dbReference type="PANTHER" id="PTHR43298:SF2">
    <property type="entry name" value="FMN_FAD EXPORTER YEEO-RELATED"/>
    <property type="match status" value="1"/>
</dbReference>
<feature type="transmembrane region" description="Helical" evidence="13">
    <location>
        <begin position="201"/>
        <end position="220"/>
    </location>
</feature>
<name>A0A378MBF1_LISGR</name>
<protein>
    <recommendedName>
        <fullName evidence="4">Probable multidrug resistance protein NorM</fullName>
    </recommendedName>
    <alternativeName>
        <fullName evidence="12">Multidrug-efflux transporter</fullName>
    </alternativeName>
</protein>
<evidence type="ECO:0000256" key="1">
    <source>
        <dbReference type="ARBA" id="ARBA00003408"/>
    </source>
</evidence>
<evidence type="ECO:0000256" key="3">
    <source>
        <dbReference type="ARBA" id="ARBA00010199"/>
    </source>
</evidence>
<keyword evidence="8 13" id="KW-0812">Transmembrane</keyword>
<keyword evidence="9 13" id="KW-1133">Transmembrane helix</keyword>
<evidence type="ECO:0000256" key="6">
    <source>
        <dbReference type="ARBA" id="ARBA00022449"/>
    </source>
</evidence>
<keyword evidence="10" id="KW-0406">Ion transport</keyword>
<dbReference type="GO" id="GO:0005886">
    <property type="term" value="C:plasma membrane"/>
    <property type="evidence" value="ECO:0007669"/>
    <property type="project" value="UniProtKB-SubCell"/>
</dbReference>
<keyword evidence="5" id="KW-0813">Transport</keyword>
<feature type="transmembrane region" description="Helical" evidence="13">
    <location>
        <begin position="319"/>
        <end position="339"/>
    </location>
</feature>
<evidence type="ECO:0000256" key="5">
    <source>
        <dbReference type="ARBA" id="ARBA00022448"/>
    </source>
</evidence>
<dbReference type="GO" id="GO:0015297">
    <property type="term" value="F:antiporter activity"/>
    <property type="evidence" value="ECO:0007669"/>
    <property type="project" value="UniProtKB-KW"/>
</dbReference>
<evidence type="ECO:0000256" key="4">
    <source>
        <dbReference type="ARBA" id="ARBA00020268"/>
    </source>
</evidence>
<feature type="transmembrane region" description="Helical" evidence="13">
    <location>
        <begin position="94"/>
        <end position="116"/>
    </location>
</feature>
<keyword evidence="7" id="KW-1003">Cell membrane</keyword>
<evidence type="ECO:0000256" key="7">
    <source>
        <dbReference type="ARBA" id="ARBA00022475"/>
    </source>
</evidence>
<proteinExistence type="inferred from homology"/>
<evidence type="ECO:0000256" key="2">
    <source>
        <dbReference type="ARBA" id="ARBA00004651"/>
    </source>
</evidence>
<evidence type="ECO:0000256" key="10">
    <source>
        <dbReference type="ARBA" id="ARBA00023065"/>
    </source>
</evidence>